<dbReference type="CDD" id="cd17388">
    <property type="entry name" value="MFS_TetA"/>
    <property type="match status" value="1"/>
</dbReference>
<dbReference type="GO" id="GO:0022857">
    <property type="term" value="F:transmembrane transporter activity"/>
    <property type="evidence" value="ECO:0007669"/>
    <property type="project" value="InterPro"/>
</dbReference>
<dbReference type="PROSITE" id="PS50850">
    <property type="entry name" value="MFS"/>
    <property type="match status" value="1"/>
</dbReference>
<name>A0AAU7CI28_9BACT</name>
<dbReference type="PANTHER" id="PTHR23507:SF1">
    <property type="entry name" value="FI18259P1-RELATED"/>
    <property type="match status" value="1"/>
</dbReference>
<protein>
    <submittedName>
        <fullName evidence="8">Tet(A)/Tet(B)/Tet(C) family tetracycline efflux MFS transporter</fullName>
    </submittedName>
</protein>
<dbReference type="InterPro" id="IPR020846">
    <property type="entry name" value="MFS_dom"/>
</dbReference>
<keyword evidence="4 6" id="KW-1133">Transmembrane helix</keyword>
<reference evidence="8" key="1">
    <citation type="submission" date="2024-05" db="EMBL/GenBank/DDBJ databases">
        <title>Planctomycetes of the genus Singulisphaera possess chitinolytic capabilities.</title>
        <authorList>
            <person name="Ivanova A."/>
        </authorList>
    </citation>
    <scope>NUCLEOTIDE SEQUENCE</scope>
    <source>
        <strain evidence="8">Ch08T</strain>
    </source>
</reference>
<evidence type="ECO:0000256" key="5">
    <source>
        <dbReference type="ARBA" id="ARBA00023136"/>
    </source>
</evidence>
<evidence type="ECO:0000256" key="1">
    <source>
        <dbReference type="ARBA" id="ARBA00004141"/>
    </source>
</evidence>
<feature type="transmembrane region" description="Helical" evidence="6">
    <location>
        <begin position="338"/>
        <end position="360"/>
    </location>
</feature>
<proteinExistence type="predicted"/>
<dbReference type="PRINTS" id="PR01035">
    <property type="entry name" value="TCRTETA"/>
</dbReference>
<evidence type="ECO:0000256" key="3">
    <source>
        <dbReference type="ARBA" id="ARBA00022692"/>
    </source>
</evidence>
<evidence type="ECO:0000313" key="8">
    <source>
        <dbReference type="EMBL" id="XBH04826.1"/>
    </source>
</evidence>
<feature type="transmembrane region" description="Helical" evidence="6">
    <location>
        <begin position="159"/>
        <end position="179"/>
    </location>
</feature>
<dbReference type="RefSeq" id="WP_406697625.1">
    <property type="nucleotide sequence ID" value="NZ_CP155447.1"/>
</dbReference>
<dbReference type="PANTHER" id="PTHR23507">
    <property type="entry name" value="ZGC:174356"/>
    <property type="match status" value="1"/>
</dbReference>
<feature type="transmembrane region" description="Helical" evidence="6">
    <location>
        <begin position="42"/>
        <end position="61"/>
    </location>
</feature>
<evidence type="ECO:0000256" key="6">
    <source>
        <dbReference type="SAM" id="Phobius"/>
    </source>
</evidence>
<feature type="transmembrane region" description="Helical" evidence="6">
    <location>
        <begin position="244"/>
        <end position="264"/>
    </location>
</feature>
<evidence type="ECO:0000259" key="7">
    <source>
        <dbReference type="PROSITE" id="PS50850"/>
    </source>
</evidence>
<evidence type="ECO:0000256" key="2">
    <source>
        <dbReference type="ARBA" id="ARBA00004236"/>
    </source>
</evidence>
<accession>A0AAU7CI28</accession>
<comment type="subcellular location">
    <subcellularLocation>
        <location evidence="2">Cell membrane</location>
    </subcellularLocation>
    <subcellularLocation>
        <location evidence="1">Membrane</location>
        <topology evidence="1">Multi-pass membrane protein</topology>
    </subcellularLocation>
</comment>
<dbReference type="InterPro" id="IPR001958">
    <property type="entry name" value="Tet-R_TetA/multi-R_MdtG-like"/>
</dbReference>
<feature type="domain" description="Major facilitator superfamily (MFS) profile" evidence="7">
    <location>
        <begin position="4"/>
        <end position="390"/>
    </location>
</feature>
<keyword evidence="3 6" id="KW-0812">Transmembrane</keyword>
<dbReference type="SUPFAM" id="SSF103473">
    <property type="entry name" value="MFS general substrate transporter"/>
    <property type="match status" value="1"/>
</dbReference>
<feature type="transmembrane region" description="Helical" evidence="6">
    <location>
        <begin position="366"/>
        <end position="384"/>
    </location>
</feature>
<feature type="transmembrane region" description="Helical" evidence="6">
    <location>
        <begin position="73"/>
        <end position="90"/>
    </location>
</feature>
<gene>
    <name evidence="8" type="primary">tet</name>
    <name evidence="8" type="ORF">V5E97_02055</name>
</gene>
<dbReference type="AlphaFoldDB" id="A0AAU7CI28"/>
<organism evidence="8">
    <name type="scientific">Singulisphaera sp. Ch08</name>
    <dbReference type="NCBI Taxonomy" id="3120278"/>
    <lineage>
        <taxon>Bacteria</taxon>
        <taxon>Pseudomonadati</taxon>
        <taxon>Planctomycetota</taxon>
        <taxon>Planctomycetia</taxon>
        <taxon>Isosphaerales</taxon>
        <taxon>Isosphaeraceae</taxon>
        <taxon>Singulisphaera</taxon>
    </lineage>
</organism>
<evidence type="ECO:0000256" key="4">
    <source>
        <dbReference type="ARBA" id="ARBA00022989"/>
    </source>
</evidence>
<keyword evidence="5 6" id="KW-0472">Membrane</keyword>
<dbReference type="Pfam" id="PF07690">
    <property type="entry name" value="MFS_1"/>
    <property type="match status" value="1"/>
</dbReference>
<dbReference type="EMBL" id="CP155447">
    <property type="protein sequence ID" value="XBH04826.1"/>
    <property type="molecule type" value="Genomic_DNA"/>
</dbReference>
<dbReference type="Gene3D" id="1.20.1250.20">
    <property type="entry name" value="MFS general substrate transporter like domains"/>
    <property type="match status" value="1"/>
</dbReference>
<feature type="transmembrane region" description="Helical" evidence="6">
    <location>
        <begin position="7"/>
        <end position="30"/>
    </location>
</feature>
<feature type="transmembrane region" description="Helical" evidence="6">
    <location>
        <begin position="96"/>
        <end position="119"/>
    </location>
</feature>
<dbReference type="InterPro" id="IPR011701">
    <property type="entry name" value="MFS"/>
</dbReference>
<feature type="transmembrane region" description="Helical" evidence="6">
    <location>
        <begin position="276"/>
        <end position="294"/>
    </location>
</feature>
<sequence>MNRPLIVILVTVTLDSVGIGLVTPVIPSLLRELTHDSQIAGRYGYFLALYSLMQFLFSPILGSLSDRFGRRPVLLVSLAGAAIDYTVMALTPFLSILYLGRMVAGVTGANMAVATAYIADISREDERAKRFGYMNACFGLGFVAGPLIGGLVGTFSPRYPFLVAALFNGLNFLLGYFVLPESRSTEASRAEKSAMNPIQSLRWVWGVKVLLPFLVIYFVIHLVGQVPGTIWVIYGEDKFGWDSRIIGLSLAAFGILHAVSQAFLTGPITKLLGERGSIILGLLSDGSAYVLMAFATRGWMAFATMPLFTTGGIAMPALQSLISNQVNEDKQGELQGTLVSLMSLAAVFGPIAVTELYAAYSDSWTGIVWVAGATLYLFCIPALWRKRQPTSRELAAPV</sequence>
<feature type="transmembrane region" description="Helical" evidence="6">
    <location>
        <begin position="200"/>
        <end position="224"/>
    </location>
</feature>
<feature type="transmembrane region" description="Helical" evidence="6">
    <location>
        <begin position="131"/>
        <end position="153"/>
    </location>
</feature>
<dbReference type="NCBIfam" id="NF012174">
    <property type="entry name" value="tet_MFS_A_B_C_D"/>
    <property type="match status" value="1"/>
</dbReference>
<dbReference type="InterPro" id="IPR036259">
    <property type="entry name" value="MFS_trans_sf"/>
</dbReference>
<dbReference type="GO" id="GO:0016020">
    <property type="term" value="C:membrane"/>
    <property type="evidence" value="ECO:0007669"/>
    <property type="project" value="UniProtKB-SubCell"/>
</dbReference>
<feature type="transmembrane region" description="Helical" evidence="6">
    <location>
        <begin position="300"/>
        <end position="318"/>
    </location>
</feature>